<accession>A0A4R1QY60</accession>
<evidence type="ECO:0000256" key="5">
    <source>
        <dbReference type="SAM" id="Phobius"/>
    </source>
</evidence>
<feature type="transmembrane region" description="Helical" evidence="5">
    <location>
        <begin position="60"/>
        <end position="80"/>
    </location>
</feature>
<protein>
    <submittedName>
        <fullName evidence="6">Colicin V production protein</fullName>
    </submittedName>
</protein>
<organism evidence="6 7">
    <name type="scientific">Kineothrix alysoides</name>
    <dbReference type="NCBI Taxonomy" id="1469948"/>
    <lineage>
        <taxon>Bacteria</taxon>
        <taxon>Bacillati</taxon>
        <taxon>Bacillota</taxon>
        <taxon>Clostridia</taxon>
        <taxon>Lachnospirales</taxon>
        <taxon>Lachnospiraceae</taxon>
        <taxon>Kineothrix</taxon>
    </lineage>
</organism>
<comment type="caution">
    <text evidence="6">The sequence shown here is derived from an EMBL/GenBank/DDBJ whole genome shotgun (WGS) entry which is preliminary data.</text>
</comment>
<evidence type="ECO:0000256" key="2">
    <source>
        <dbReference type="ARBA" id="ARBA00022692"/>
    </source>
</evidence>
<dbReference type="GO" id="GO:0016020">
    <property type="term" value="C:membrane"/>
    <property type="evidence" value="ECO:0007669"/>
    <property type="project" value="UniProtKB-SubCell"/>
</dbReference>
<feature type="transmembrane region" description="Helical" evidence="5">
    <location>
        <begin position="100"/>
        <end position="122"/>
    </location>
</feature>
<keyword evidence="4 5" id="KW-0472">Membrane</keyword>
<dbReference type="AlphaFoldDB" id="A0A4R1QY60"/>
<evidence type="ECO:0000313" key="7">
    <source>
        <dbReference type="Proteomes" id="UP000295718"/>
    </source>
</evidence>
<name>A0A4R1QY60_9FIRM</name>
<dbReference type="EMBL" id="SLUO01000010">
    <property type="protein sequence ID" value="TCL56830.1"/>
    <property type="molecule type" value="Genomic_DNA"/>
</dbReference>
<feature type="transmembrane region" description="Helical" evidence="5">
    <location>
        <begin position="29"/>
        <end position="48"/>
    </location>
</feature>
<dbReference type="Pfam" id="PF02674">
    <property type="entry name" value="Colicin_V"/>
    <property type="match status" value="1"/>
</dbReference>
<evidence type="ECO:0000256" key="3">
    <source>
        <dbReference type="ARBA" id="ARBA00022989"/>
    </source>
</evidence>
<proteinExistence type="predicted"/>
<keyword evidence="2 5" id="KW-0812">Transmembrane</keyword>
<gene>
    <name evidence="6" type="ORF">EDD76_1101</name>
</gene>
<dbReference type="STRING" id="1469948.GCA_000732725_02771"/>
<sequence length="157" mass="17467">MNLLVIIFIAFALWRALKGFKNGFAKEVNSLVSLFMALVVLSMALLLFASVMQKNTKTTIISIVLLVVVSMLYRLIGVLMKSLETIAKLPVINLINKLLGMAAGALEVLAVFWILYVVIGSFPTGQFGEKVMEWTHQSTILINVYNKNYIANWIATL</sequence>
<keyword evidence="7" id="KW-1185">Reference proteome</keyword>
<keyword evidence="3 5" id="KW-1133">Transmembrane helix</keyword>
<evidence type="ECO:0000256" key="1">
    <source>
        <dbReference type="ARBA" id="ARBA00004141"/>
    </source>
</evidence>
<comment type="subcellular location">
    <subcellularLocation>
        <location evidence="1">Membrane</location>
        <topology evidence="1">Multi-pass membrane protein</topology>
    </subcellularLocation>
</comment>
<dbReference type="GO" id="GO:0009403">
    <property type="term" value="P:toxin biosynthetic process"/>
    <property type="evidence" value="ECO:0007669"/>
    <property type="project" value="InterPro"/>
</dbReference>
<dbReference type="Proteomes" id="UP000295718">
    <property type="component" value="Unassembled WGS sequence"/>
</dbReference>
<evidence type="ECO:0000256" key="4">
    <source>
        <dbReference type="ARBA" id="ARBA00023136"/>
    </source>
</evidence>
<evidence type="ECO:0000313" key="6">
    <source>
        <dbReference type="EMBL" id="TCL56830.1"/>
    </source>
</evidence>
<dbReference type="InterPro" id="IPR003825">
    <property type="entry name" value="Colicin-V_CvpA"/>
</dbReference>
<reference evidence="6 7" key="1">
    <citation type="submission" date="2019-03" db="EMBL/GenBank/DDBJ databases">
        <title>Genomic Encyclopedia of Type Strains, Phase IV (KMG-IV): sequencing the most valuable type-strain genomes for metagenomic binning, comparative biology and taxonomic classification.</title>
        <authorList>
            <person name="Goeker M."/>
        </authorList>
    </citation>
    <scope>NUCLEOTIDE SEQUENCE [LARGE SCALE GENOMIC DNA]</scope>
    <source>
        <strain evidence="6 7">DSM 100556</strain>
    </source>
</reference>
<dbReference type="RefSeq" id="WP_031391439.1">
    <property type="nucleotide sequence ID" value="NZ_JPNB01000002.1"/>
</dbReference>